<accession>A0A829QMW2</accession>
<dbReference type="Proteomes" id="UP000021210">
    <property type="component" value="Unassembled WGS sequence"/>
</dbReference>
<dbReference type="AlphaFoldDB" id="A0A829QMW2"/>
<reference evidence="1 2" key="1">
    <citation type="submission" date="2013-12" db="EMBL/GenBank/DDBJ databases">
        <authorList>
            <person name="Zelazny A."/>
            <person name="Olivier K."/>
            <person name="Holland S."/>
            <person name="Lenaerts A."/>
            <person name="Ordway D."/>
            <person name="DeGroote M.A."/>
            <person name="Parker T."/>
            <person name="Sizemore C."/>
            <person name="Tallon L.J."/>
            <person name="Sadzewicz L.K."/>
            <person name="Sengamalay N."/>
            <person name="Fraser C.M."/>
            <person name="Hine E."/>
            <person name="Shefchek K.A."/>
            <person name="Das S.P."/>
            <person name="Tettelin H."/>
        </authorList>
    </citation>
    <scope>NUCLEOTIDE SEQUENCE [LARGE SCALE GENOMIC DNA]</scope>
    <source>
        <strain evidence="1 2">1948</strain>
    </source>
</reference>
<gene>
    <name evidence="1" type="ORF">I542_4393</name>
</gene>
<dbReference type="EMBL" id="JAOH01000002">
    <property type="protein sequence ID" value="EUA64225.1"/>
    <property type="molecule type" value="Genomic_DNA"/>
</dbReference>
<sequence>MRQNLYTQTCFASFFRCHAQKILAAQQLERMFLLWCLIPV</sequence>
<comment type="caution">
    <text evidence="1">The sequence shown here is derived from an EMBL/GenBank/DDBJ whole genome shotgun (WGS) entry which is preliminary data.</text>
</comment>
<evidence type="ECO:0000313" key="2">
    <source>
        <dbReference type="Proteomes" id="UP000021210"/>
    </source>
</evidence>
<organism evidence="1 2">
    <name type="scientific">Mycobacteroides abscessus 1948</name>
    <dbReference type="NCBI Taxonomy" id="1299323"/>
    <lineage>
        <taxon>Bacteria</taxon>
        <taxon>Bacillati</taxon>
        <taxon>Actinomycetota</taxon>
        <taxon>Actinomycetes</taxon>
        <taxon>Mycobacteriales</taxon>
        <taxon>Mycobacteriaceae</taxon>
        <taxon>Mycobacteroides</taxon>
        <taxon>Mycobacteroides abscessus</taxon>
    </lineage>
</organism>
<protein>
    <submittedName>
        <fullName evidence="1">Uncharacterized protein</fullName>
    </submittedName>
</protein>
<proteinExistence type="predicted"/>
<evidence type="ECO:0000313" key="1">
    <source>
        <dbReference type="EMBL" id="EUA64225.1"/>
    </source>
</evidence>
<name>A0A829QMW2_9MYCO</name>